<accession>A0A4R2HVL3</accession>
<evidence type="ECO:0000256" key="1">
    <source>
        <dbReference type="SAM" id="MobiDB-lite"/>
    </source>
</evidence>
<feature type="region of interest" description="Disordered" evidence="1">
    <location>
        <begin position="1"/>
        <end position="46"/>
    </location>
</feature>
<reference evidence="2 3" key="1">
    <citation type="journal article" date="2015" name="Stand. Genomic Sci.">
        <title>Genomic Encyclopedia of Bacterial and Archaeal Type Strains, Phase III: the genomes of soil and plant-associated and newly described type strains.</title>
        <authorList>
            <person name="Whitman W.B."/>
            <person name="Woyke T."/>
            <person name="Klenk H.P."/>
            <person name="Zhou Y."/>
            <person name="Lilburn T.G."/>
            <person name="Beck B.J."/>
            <person name="De Vos P."/>
            <person name="Vandamme P."/>
            <person name="Eisen J.A."/>
            <person name="Garrity G."/>
            <person name="Hugenholtz P."/>
            <person name="Kyrpides N.C."/>
        </authorList>
    </citation>
    <scope>NUCLEOTIDE SEQUENCE [LARGE SCALE GENOMIC DNA]</scope>
    <source>
        <strain evidence="2 3">VKM Ac-2572</strain>
    </source>
</reference>
<dbReference type="AlphaFoldDB" id="A0A4R2HVL3"/>
<dbReference type="EMBL" id="SLWN01000001">
    <property type="protein sequence ID" value="TCO35432.1"/>
    <property type="molecule type" value="Genomic_DNA"/>
</dbReference>
<comment type="caution">
    <text evidence="2">The sequence shown here is derived from an EMBL/GenBank/DDBJ whole genome shotgun (WGS) entry which is preliminary data.</text>
</comment>
<dbReference type="Proteomes" id="UP000294508">
    <property type="component" value="Unassembled WGS sequence"/>
</dbReference>
<gene>
    <name evidence="2" type="ORF">EV652_101312</name>
</gene>
<name>A0A4R2HVL3_9ACTN</name>
<evidence type="ECO:0000313" key="3">
    <source>
        <dbReference type="Proteomes" id="UP000294508"/>
    </source>
</evidence>
<keyword evidence="3" id="KW-1185">Reference proteome</keyword>
<proteinExistence type="predicted"/>
<organism evidence="2 3">
    <name type="scientific">Kribbella steppae</name>
    <dbReference type="NCBI Taxonomy" id="2512223"/>
    <lineage>
        <taxon>Bacteria</taxon>
        <taxon>Bacillati</taxon>
        <taxon>Actinomycetota</taxon>
        <taxon>Actinomycetes</taxon>
        <taxon>Propionibacteriales</taxon>
        <taxon>Kribbellaceae</taxon>
        <taxon>Kribbella</taxon>
    </lineage>
</organism>
<feature type="compositionally biased region" description="Basic and acidic residues" evidence="1">
    <location>
        <begin position="7"/>
        <end position="31"/>
    </location>
</feature>
<protein>
    <submittedName>
        <fullName evidence="2">Uncharacterized protein</fullName>
    </submittedName>
</protein>
<evidence type="ECO:0000313" key="2">
    <source>
        <dbReference type="EMBL" id="TCO35432.1"/>
    </source>
</evidence>
<sequence>MGPPAWTEERRERSDRSDEGRPGARPHDHAGAEGPAKSTVMGAVSG</sequence>